<gene>
    <name evidence="1" type="ORF">DES38_11136</name>
</gene>
<dbReference type="PANTHER" id="PTHR47271:SF2">
    <property type="entry name" value="ARGININE DEIMINASE"/>
    <property type="match status" value="1"/>
</dbReference>
<organism evidence="1 2">
    <name type="scientific">Streptohalobacillus salinus</name>
    <dbReference type="NCBI Taxonomy" id="621096"/>
    <lineage>
        <taxon>Bacteria</taxon>
        <taxon>Bacillati</taxon>
        <taxon>Bacillota</taxon>
        <taxon>Bacilli</taxon>
        <taxon>Bacillales</taxon>
        <taxon>Bacillaceae</taxon>
        <taxon>Streptohalobacillus</taxon>
    </lineage>
</organism>
<dbReference type="GO" id="GO:0019546">
    <property type="term" value="P:L-arginine deiminase pathway"/>
    <property type="evidence" value="ECO:0007669"/>
    <property type="project" value="TreeGrafter"/>
</dbReference>
<dbReference type="GO" id="GO:0016990">
    <property type="term" value="F:arginine deiminase activity"/>
    <property type="evidence" value="ECO:0007669"/>
    <property type="project" value="TreeGrafter"/>
</dbReference>
<proteinExistence type="predicted"/>
<protein>
    <submittedName>
        <fullName evidence="1">N-dimethylarginine dimethylaminohydrolase</fullName>
    </submittedName>
</protein>
<dbReference type="PANTHER" id="PTHR47271">
    <property type="entry name" value="ARGININE DEIMINASE"/>
    <property type="match status" value="1"/>
</dbReference>
<dbReference type="Proteomes" id="UP000247922">
    <property type="component" value="Unassembled WGS sequence"/>
</dbReference>
<comment type="caution">
    <text evidence="1">The sequence shown here is derived from an EMBL/GenBank/DDBJ whole genome shotgun (WGS) entry which is preliminary data.</text>
</comment>
<accession>A0A2V3W4S2</accession>
<dbReference type="EMBL" id="QJJR01000011">
    <property type="protein sequence ID" value="PXW88990.1"/>
    <property type="molecule type" value="Genomic_DNA"/>
</dbReference>
<dbReference type="AlphaFoldDB" id="A0A2V3W4S2"/>
<reference evidence="1 2" key="1">
    <citation type="submission" date="2018-05" db="EMBL/GenBank/DDBJ databases">
        <title>Genomic Encyclopedia of Type Strains, Phase IV (KMG-IV): sequencing the most valuable type-strain genomes for metagenomic binning, comparative biology and taxonomic classification.</title>
        <authorList>
            <person name="Goeker M."/>
        </authorList>
    </citation>
    <scope>NUCLEOTIDE SEQUENCE [LARGE SCALE GENOMIC DNA]</scope>
    <source>
        <strain evidence="1 2">DSM 22440</strain>
    </source>
</reference>
<dbReference type="SUPFAM" id="SSF55909">
    <property type="entry name" value="Pentein"/>
    <property type="match status" value="1"/>
</dbReference>
<dbReference type="RefSeq" id="WP_110251818.1">
    <property type="nucleotide sequence ID" value="NZ_QJJR01000011.1"/>
</dbReference>
<keyword evidence="2" id="KW-1185">Reference proteome</keyword>
<evidence type="ECO:0000313" key="2">
    <source>
        <dbReference type="Proteomes" id="UP000247922"/>
    </source>
</evidence>
<sequence>MQIENHIGCHSEYDELKRVIVAPATYMAITEVINETQKHYMHDNIDPNRAERQRQQLVDVLEDAAITVDQLPVKEKLNEQVFTRDIGFTLADQLFIAHMASDIRTKETTILKEYLLNQALPFRDELVDPIEGGDVMIDRDRVFIGVSDRTSAAAIKQIAAALPSHSIYPITLAGDILHLDCTFNIISETEALIYRPGMKEKDLKKLEAMYDLIDVSEEEQFTLGTNVLSIGQKRIISMPTNQHVNKTLRERGYDVIEVAFDEIIKSGGSFRCCTLPVLRA</sequence>
<dbReference type="Pfam" id="PF19420">
    <property type="entry name" value="DDAH_eukar"/>
    <property type="match status" value="1"/>
</dbReference>
<keyword evidence="1" id="KW-0378">Hydrolase</keyword>
<dbReference type="OrthoDB" id="9814070at2"/>
<evidence type="ECO:0000313" key="1">
    <source>
        <dbReference type="EMBL" id="PXW88990.1"/>
    </source>
</evidence>
<name>A0A2V3W4S2_9BACI</name>
<dbReference type="Gene3D" id="3.75.10.10">
    <property type="entry name" value="L-arginine/glycine Amidinotransferase, Chain A"/>
    <property type="match status" value="1"/>
</dbReference>